<dbReference type="RefSeq" id="WP_089884583.1">
    <property type="nucleotide sequence ID" value="NZ_FNGV01000001.1"/>
</dbReference>
<organism evidence="1 2">
    <name type="scientific">Kriegella aquimaris</name>
    <dbReference type="NCBI Taxonomy" id="192904"/>
    <lineage>
        <taxon>Bacteria</taxon>
        <taxon>Pseudomonadati</taxon>
        <taxon>Bacteroidota</taxon>
        <taxon>Flavobacteriia</taxon>
        <taxon>Flavobacteriales</taxon>
        <taxon>Flavobacteriaceae</taxon>
        <taxon>Kriegella</taxon>
    </lineage>
</organism>
<name>A0A1G9IWM0_9FLAO</name>
<dbReference type="AlphaFoldDB" id="A0A1G9IWM0"/>
<accession>A0A1G9IWM0</accession>
<evidence type="ECO:0000313" key="1">
    <source>
        <dbReference type="EMBL" id="SDL29501.1"/>
    </source>
</evidence>
<reference evidence="1 2" key="1">
    <citation type="submission" date="2016-10" db="EMBL/GenBank/DDBJ databases">
        <authorList>
            <person name="de Groot N.N."/>
        </authorList>
    </citation>
    <scope>NUCLEOTIDE SEQUENCE [LARGE SCALE GENOMIC DNA]</scope>
    <source>
        <strain evidence="1 2">DSM 19886</strain>
    </source>
</reference>
<sequence length="70" mass="8352">MKNESVTRCSICHDVIQTQHVFAENNQVFLKIISDEIATKETFEDQWSPINFQWISDFEIRKNLIHQSNR</sequence>
<protein>
    <submittedName>
        <fullName evidence="1">Uncharacterized protein</fullName>
    </submittedName>
</protein>
<gene>
    <name evidence="1" type="ORF">SAMN04488514_101307</name>
</gene>
<dbReference type="Proteomes" id="UP000199440">
    <property type="component" value="Unassembled WGS sequence"/>
</dbReference>
<evidence type="ECO:0000313" key="2">
    <source>
        <dbReference type="Proteomes" id="UP000199440"/>
    </source>
</evidence>
<keyword evidence="2" id="KW-1185">Reference proteome</keyword>
<dbReference type="STRING" id="192904.SAMN04488514_101307"/>
<dbReference type="OrthoDB" id="1450030at2"/>
<dbReference type="EMBL" id="FNGV01000001">
    <property type="protein sequence ID" value="SDL29501.1"/>
    <property type="molecule type" value="Genomic_DNA"/>
</dbReference>
<proteinExistence type="predicted"/>